<evidence type="ECO:0000259" key="2">
    <source>
        <dbReference type="Pfam" id="PF09449"/>
    </source>
</evidence>
<accession>A0AAC9L839</accession>
<feature type="compositionally biased region" description="Low complexity" evidence="1">
    <location>
        <begin position="16"/>
        <end position="28"/>
    </location>
</feature>
<feature type="region of interest" description="Disordered" evidence="1">
    <location>
        <begin position="1"/>
        <end position="35"/>
    </location>
</feature>
<dbReference type="AlphaFoldDB" id="A0AAC9L839"/>
<dbReference type="EMBL" id="CP016076">
    <property type="protein sequence ID" value="APU12114.1"/>
    <property type="molecule type" value="Genomic_DNA"/>
</dbReference>
<gene>
    <name evidence="3" type="ORF">UA74_00065</name>
</gene>
<evidence type="ECO:0000313" key="3">
    <source>
        <dbReference type="EMBL" id="APU12114.1"/>
    </source>
</evidence>
<proteinExistence type="predicted"/>
<feature type="region of interest" description="Disordered" evidence="1">
    <location>
        <begin position="67"/>
        <end position="97"/>
    </location>
</feature>
<dbReference type="Proteomes" id="UP000185511">
    <property type="component" value="Chromosome"/>
</dbReference>
<dbReference type="Pfam" id="PF09449">
    <property type="entry name" value="DUF2020"/>
    <property type="match status" value="1"/>
</dbReference>
<dbReference type="SUPFAM" id="SSF55724">
    <property type="entry name" value="Mog1p/PsbP-like"/>
    <property type="match status" value="1"/>
</dbReference>
<sequence>MHDVTSRGAGSAAFVARPRAASDPAARRGGTPLSVGMQGGRLSPAMKNSVLVAVVLAGAAVALAGCASQDAQSQPDTPGTVTSTTIVHDDGAPPPPVEPVADGPCPYLDAALVEQVNGQRLGEVRIGDDEPHPSCFFARPDGGDQLTVRVFVGEPQTAKALVDEQAPVDSSQLAEVDGGWTGGRISGDDGSVFAVYKDETAVVVWTNQQQSFPAQTVVETVIADLAL</sequence>
<organism evidence="3 4">
    <name type="scientific">Actinoalloteichus fjordicus</name>
    <dbReference type="NCBI Taxonomy" id="1612552"/>
    <lineage>
        <taxon>Bacteria</taxon>
        <taxon>Bacillati</taxon>
        <taxon>Actinomycetota</taxon>
        <taxon>Actinomycetes</taxon>
        <taxon>Pseudonocardiales</taxon>
        <taxon>Pseudonocardiaceae</taxon>
        <taxon>Actinoalloteichus</taxon>
    </lineage>
</organism>
<reference evidence="4" key="1">
    <citation type="submission" date="2016-06" db="EMBL/GenBank/DDBJ databases">
        <title>Complete genome sequence of Actinoalloteichus fjordicus DSM 46855 (=ADI127-17), type strain of the new species Actinoalloteichus fjordicus.</title>
        <authorList>
            <person name="Ruckert C."/>
            <person name="Nouioui I."/>
            <person name="Willmese J."/>
            <person name="van Wezel G."/>
            <person name="Klenk H.-P."/>
            <person name="Kalinowski J."/>
            <person name="Zotchev S.B."/>
        </authorList>
    </citation>
    <scope>NUCLEOTIDE SEQUENCE [LARGE SCALE GENOMIC DNA]</scope>
    <source>
        <strain evidence="4">ADI127-7</strain>
    </source>
</reference>
<evidence type="ECO:0000313" key="4">
    <source>
        <dbReference type="Proteomes" id="UP000185511"/>
    </source>
</evidence>
<feature type="domain" description="DUF2020" evidence="2">
    <location>
        <begin position="90"/>
        <end position="227"/>
    </location>
</feature>
<dbReference type="KEGG" id="acad:UA74_00065"/>
<name>A0AAC9L839_9PSEU</name>
<dbReference type="InterPro" id="IPR016123">
    <property type="entry name" value="Mog1/PsbP_a/b/a-sand"/>
</dbReference>
<evidence type="ECO:0000256" key="1">
    <source>
        <dbReference type="SAM" id="MobiDB-lite"/>
    </source>
</evidence>
<dbReference type="Gene3D" id="3.40.1000.10">
    <property type="entry name" value="Mog1/PsbP, alpha/beta/alpha sandwich"/>
    <property type="match status" value="1"/>
</dbReference>
<protein>
    <submittedName>
        <fullName evidence="3">DUF2020 family protein</fullName>
    </submittedName>
</protein>
<feature type="compositionally biased region" description="Polar residues" evidence="1">
    <location>
        <begin position="69"/>
        <end position="86"/>
    </location>
</feature>
<dbReference type="InterPro" id="IPR018567">
    <property type="entry name" value="DUF2020"/>
</dbReference>
<keyword evidence="4" id="KW-1185">Reference proteome</keyword>